<reference evidence="1" key="2">
    <citation type="journal article" date="2021" name="PeerJ">
        <title>Extensive microbial diversity within the chicken gut microbiome revealed by metagenomics and culture.</title>
        <authorList>
            <person name="Gilroy R."/>
            <person name="Ravi A."/>
            <person name="Getino M."/>
            <person name="Pursley I."/>
            <person name="Horton D.L."/>
            <person name="Alikhan N.F."/>
            <person name="Baker D."/>
            <person name="Gharbi K."/>
            <person name="Hall N."/>
            <person name="Watson M."/>
            <person name="Adriaenssens E.M."/>
            <person name="Foster-Nyarko E."/>
            <person name="Jarju S."/>
            <person name="Secka A."/>
            <person name="Antonio M."/>
            <person name="Oren A."/>
            <person name="Chaudhuri R.R."/>
            <person name="La Ragione R."/>
            <person name="Hildebrand F."/>
            <person name="Pallen M.J."/>
        </authorList>
    </citation>
    <scope>NUCLEOTIDE SEQUENCE</scope>
    <source>
        <strain evidence="1">1748</strain>
    </source>
</reference>
<comment type="caution">
    <text evidence="1">The sequence shown here is derived from an EMBL/GenBank/DDBJ whole genome shotgun (WGS) entry which is preliminary data.</text>
</comment>
<reference evidence="1" key="1">
    <citation type="submission" date="2020-10" db="EMBL/GenBank/DDBJ databases">
        <authorList>
            <person name="Gilroy R."/>
        </authorList>
    </citation>
    <scope>NUCLEOTIDE SEQUENCE</scope>
    <source>
        <strain evidence="1">1748</strain>
    </source>
</reference>
<sequence>MYLSDDINGYELNGSSASIHDSLDGKYQAISSFSNYYFLYNNTRYIYFNGVYIPCESYGSNTASATVAKFVDNTQYSSHLIRTFNYDLDSQKWVVS</sequence>
<dbReference type="Proteomes" id="UP000823629">
    <property type="component" value="Unassembled WGS sequence"/>
</dbReference>
<dbReference type="EMBL" id="JADING010000063">
    <property type="protein sequence ID" value="MBO8414286.1"/>
    <property type="molecule type" value="Genomic_DNA"/>
</dbReference>
<protein>
    <submittedName>
        <fullName evidence="1">Uncharacterized protein</fullName>
    </submittedName>
</protein>
<gene>
    <name evidence="1" type="ORF">IAC78_02265</name>
</gene>
<organism evidence="1 2">
    <name type="scientific">Candidatus Scatoplasma merdavium</name>
    <dbReference type="NCBI Taxonomy" id="2840932"/>
    <lineage>
        <taxon>Bacteria</taxon>
        <taxon>Bacillati</taxon>
        <taxon>Bacillota</taxon>
        <taxon>Bacilli</taxon>
        <taxon>Bacillales</taxon>
        <taxon>Candidatus Scatoplasma</taxon>
    </lineage>
</organism>
<evidence type="ECO:0000313" key="1">
    <source>
        <dbReference type="EMBL" id="MBO8414286.1"/>
    </source>
</evidence>
<name>A0A9D9DA46_9BACL</name>
<proteinExistence type="predicted"/>
<dbReference type="AlphaFoldDB" id="A0A9D9DA46"/>
<evidence type="ECO:0000313" key="2">
    <source>
        <dbReference type="Proteomes" id="UP000823629"/>
    </source>
</evidence>
<accession>A0A9D9DA46</accession>